<organism evidence="2 3">
    <name type="scientific">Nitrosomonas marina</name>
    <dbReference type="NCBI Taxonomy" id="917"/>
    <lineage>
        <taxon>Bacteria</taxon>
        <taxon>Pseudomonadati</taxon>
        <taxon>Pseudomonadota</taxon>
        <taxon>Betaproteobacteria</taxon>
        <taxon>Nitrosomonadales</taxon>
        <taxon>Nitrosomonadaceae</taxon>
        <taxon>Nitrosomonas</taxon>
    </lineage>
</organism>
<feature type="transmembrane region" description="Helical" evidence="1">
    <location>
        <begin position="30"/>
        <end position="50"/>
    </location>
</feature>
<protein>
    <submittedName>
        <fullName evidence="2">Uncharacterized protein</fullName>
    </submittedName>
</protein>
<dbReference type="EMBL" id="FOCP01000018">
    <property type="protein sequence ID" value="SEN44340.1"/>
    <property type="molecule type" value="Genomic_DNA"/>
</dbReference>
<keyword evidence="1" id="KW-0812">Transmembrane</keyword>
<sequence>MKSIGITGMLAIVFGSGGWFLEEFNIITEPAFWALYGVVFGVILSVVTGITD</sequence>
<reference evidence="2 3" key="1">
    <citation type="submission" date="2016-10" db="EMBL/GenBank/DDBJ databases">
        <authorList>
            <person name="de Groot N.N."/>
        </authorList>
    </citation>
    <scope>NUCLEOTIDE SEQUENCE [LARGE SCALE GENOMIC DNA]</scope>
    <source>
        <strain evidence="2 3">Nm22</strain>
    </source>
</reference>
<proteinExistence type="predicted"/>
<dbReference type="AlphaFoldDB" id="A0A1H8GKK4"/>
<evidence type="ECO:0000313" key="3">
    <source>
        <dbReference type="Proteomes" id="UP000199459"/>
    </source>
</evidence>
<keyword evidence="1" id="KW-1133">Transmembrane helix</keyword>
<evidence type="ECO:0000313" key="2">
    <source>
        <dbReference type="EMBL" id="SEN44340.1"/>
    </source>
</evidence>
<evidence type="ECO:0000256" key="1">
    <source>
        <dbReference type="SAM" id="Phobius"/>
    </source>
</evidence>
<accession>A0A1H8GKK4</accession>
<name>A0A1H8GKK4_9PROT</name>
<dbReference type="RefSeq" id="WP_177167750.1">
    <property type="nucleotide sequence ID" value="NZ_FOCP01000018.1"/>
</dbReference>
<keyword evidence="1" id="KW-0472">Membrane</keyword>
<gene>
    <name evidence="2" type="ORF">SAMN05216325_11869</name>
</gene>
<dbReference type="Proteomes" id="UP000199459">
    <property type="component" value="Unassembled WGS sequence"/>
</dbReference>